<name>A0A6G8B1S0_9LACO</name>
<dbReference type="Gene3D" id="3.40.50.2300">
    <property type="match status" value="1"/>
</dbReference>
<dbReference type="InterPro" id="IPR013011">
    <property type="entry name" value="PTS_EIIB_2"/>
</dbReference>
<dbReference type="PROSITE" id="PS51099">
    <property type="entry name" value="PTS_EIIB_TYPE_2"/>
    <property type="match status" value="1"/>
</dbReference>
<dbReference type="CDD" id="cd05563">
    <property type="entry name" value="PTS_IIB_ascorbate"/>
    <property type="match status" value="1"/>
</dbReference>
<keyword evidence="3" id="KW-0762">Sugar transport</keyword>
<reference evidence="3 4" key="1">
    <citation type="submission" date="2020-03" db="EMBL/GenBank/DDBJ databases">
        <title>Weissella sp. nov., isolated from Cybister lewisianus.</title>
        <authorList>
            <person name="Hyun D.-W."/>
            <person name="Bae J.-W."/>
        </authorList>
    </citation>
    <scope>NUCLEOTIDE SEQUENCE [LARGE SCALE GENOMIC DNA]</scope>
    <source>
        <strain evidence="3 4">HDW19</strain>
    </source>
</reference>
<evidence type="ECO:0000313" key="4">
    <source>
        <dbReference type="Proteomes" id="UP000500741"/>
    </source>
</evidence>
<dbReference type="Pfam" id="PF02302">
    <property type="entry name" value="PTS_IIB"/>
    <property type="match status" value="1"/>
</dbReference>
<dbReference type="RefSeq" id="WP_166011499.1">
    <property type="nucleotide sequence ID" value="NZ_CP049888.1"/>
</dbReference>
<gene>
    <name evidence="3" type="ORF">G7084_07645</name>
</gene>
<feature type="domain" description="PTS EIIB type-2" evidence="2">
    <location>
        <begin position="1"/>
        <end position="94"/>
    </location>
</feature>
<dbReference type="GO" id="GO:0008982">
    <property type="term" value="F:protein-N(PI)-phosphohistidine-sugar phosphotransferase activity"/>
    <property type="evidence" value="ECO:0007669"/>
    <property type="project" value="InterPro"/>
</dbReference>
<keyword evidence="3" id="KW-0813">Transport</keyword>
<protein>
    <submittedName>
        <fullName evidence="3">PTS sugar transporter subunit IIB</fullName>
    </submittedName>
</protein>
<dbReference type="SUPFAM" id="SSF52794">
    <property type="entry name" value="PTS system IIB component-like"/>
    <property type="match status" value="1"/>
</dbReference>
<accession>A0A6G8B1S0</accession>
<dbReference type="KEGG" id="wco:G7084_07645"/>
<sequence length="98" mass="10693">MKFLAVCQSGLGTSFMVEMNIKQVLIDLNVTENIEIEHVDVGSATAGSADYFFIESTLAEAVSNLPRERLVLLKSIIDADEVKAAVVQVLDRENIAHS</sequence>
<dbReference type="InterPro" id="IPR036095">
    <property type="entry name" value="PTS_EIIB-like_sf"/>
</dbReference>
<organism evidence="3 4">
    <name type="scientific">Weissella coleopterorum</name>
    <dbReference type="NCBI Taxonomy" id="2714949"/>
    <lineage>
        <taxon>Bacteria</taxon>
        <taxon>Bacillati</taxon>
        <taxon>Bacillota</taxon>
        <taxon>Bacilli</taxon>
        <taxon>Lactobacillales</taxon>
        <taxon>Lactobacillaceae</taxon>
        <taxon>Weissella</taxon>
    </lineage>
</organism>
<dbReference type="EMBL" id="CP049888">
    <property type="protein sequence ID" value="QIL51172.1"/>
    <property type="molecule type" value="Genomic_DNA"/>
</dbReference>
<dbReference type="GO" id="GO:0009401">
    <property type="term" value="P:phosphoenolpyruvate-dependent sugar phosphotransferase system"/>
    <property type="evidence" value="ECO:0007669"/>
    <property type="project" value="InterPro"/>
</dbReference>
<evidence type="ECO:0000259" key="2">
    <source>
        <dbReference type="PROSITE" id="PS51099"/>
    </source>
</evidence>
<keyword evidence="4" id="KW-1185">Reference proteome</keyword>
<dbReference type="AlphaFoldDB" id="A0A6G8B1S0"/>
<proteinExistence type="predicted"/>
<dbReference type="Proteomes" id="UP000500741">
    <property type="component" value="Chromosome"/>
</dbReference>
<dbReference type="InterPro" id="IPR003501">
    <property type="entry name" value="PTS_EIIB_2/3"/>
</dbReference>
<evidence type="ECO:0000313" key="3">
    <source>
        <dbReference type="EMBL" id="QIL51172.1"/>
    </source>
</evidence>
<evidence type="ECO:0000256" key="1">
    <source>
        <dbReference type="ARBA" id="ARBA00022679"/>
    </source>
</evidence>
<keyword evidence="1" id="KW-0808">Transferase</keyword>